<feature type="region of interest" description="Disordered" evidence="7">
    <location>
        <begin position="1"/>
        <end position="43"/>
    </location>
</feature>
<dbReference type="Pfam" id="PF21157">
    <property type="entry name" value="DksA_N"/>
    <property type="match status" value="1"/>
</dbReference>
<dbReference type="InterPro" id="IPR012784">
    <property type="entry name" value="DksA_RNA_pol-bd"/>
</dbReference>
<dbReference type="PANTHER" id="PTHR33823:SF2">
    <property type="entry name" value="RNA POLYMERASE-BINDING TRANSCRIPTION FACTOR DKSA"/>
    <property type="match status" value="1"/>
</dbReference>
<keyword evidence="4 5" id="KW-0862">Zinc</keyword>
<keyword evidence="2 5" id="KW-0479">Metal-binding</keyword>
<dbReference type="InterPro" id="IPR000962">
    <property type="entry name" value="Znf_DskA_TraR"/>
</dbReference>
<accession>A0A369UUS6</accession>
<comment type="subcellular location">
    <subcellularLocation>
        <location evidence="5">Cytoplasm</location>
    </subcellularLocation>
</comment>
<keyword evidence="3 5" id="KW-0863">Zinc-finger</keyword>
<comment type="caution">
    <text evidence="10">The sequence shown here is derived from an EMBL/GenBank/DDBJ whole genome shotgun (WGS) entry which is preliminary data.</text>
</comment>
<dbReference type="PROSITE" id="PS51128">
    <property type="entry name" value="ZF_DKSA_2"/>
    <property type="match status" value="1"/>
</dbReference>
<dbReference type="Gene3D" id="1.20.120.910">
    <property type="entry name" value="DksA, coiled-coil domain"/>
    <property type="match status" value="1"/>
</dbReference>
<evidence type="ECO:0000256" key="6">
    <source>
        <dbReference type="PROSITE-ProRule" id="PRU00510"/>
    </source>
</evidence>
<evidence type="ECO:0000256" key="2">
    <source>
        <dbReference type="ARBA" id="ARBA00022723"/>
    </source>
</evidence>
<feature type="domain" description="Zinc finger DksA/TraR C4-type" evidence="8">
    <location>
        <begin position="120"/>
        <end position="155"/>
    </location>
</feature>
<evidence type="ECO:0000256" key="5">
    <source>
        <dbReference type="HAMAP-Rule" id="MF_00926"/>
    </source>
</evidence>
<evidence type="ECO:0000259" key="8">
    <source>
        <dbReference type="Pfam" id="PF01258"/>
    </source>
</evidence>
<dbReference type="GO" id="GO:0008270">
    <property type="term" value="F:zinc ion binding"/>
    <property type="evidence" value="ECO:0007669"/>
    <property type="project" value="UniProtKB-UniRule"/>
</dbReference>
<comment type="similarity">
    <text evidence="5">Belongs to the DksA family.</text>
</comment>
<dbReference type="AlphaFoldDB" id="A0A369UUS6"/>
<dbReference type="InterPro" id="IPR048489">
    <property type="entry name" value="DksA_N"/>
</dbReference>
<dbReference type="GO" id="GO:0010468">
    <property type="term" value="P:regulation of gene expression"/>
    <property type="evidence" value="ECO:0007669"/>
    <property type="project" value="UniProtKB-UniRule"/>
</dbReference>
<dbReference type="InterPro" id="IPR020458">
    <property type="entry name" value="Znf_DskA_TraR_CS"/>
</dbReference>
<dbReference type="Pfam" id="PF01258">
    <property type="entry name" value="zf-dskA_traR"/>
    <property type="match status" value="1"/>
</dbReference>
<dbReference type="SUPFAM" id="SSF109635">
    <property type="entry name" value="DnaK suppressor protein DksA, alpha-hairpin domain"/>
    <property type="match status" value="1"/>
</dbReference>
<proteinExistence type="inferred from homology"/>
<dbReference type="HAMAP" id="MF_00926">
    <property type="entry name" value="DksA"/>
    <property type="match status" value="1"/>
</dbReference>
<comment type="caution">
    <text evidence="5">Lacks conserved residue(s) required for the propagation of feature annotation.</text>
</comment>
<keyword evidence="11" id="KW-1185">Reference proteome</keyword>
<dbReference type="GO" id="GO:0005737">
    <property type="term" value="C:cytoplasm"/>
    <property type="evidence" value="ECO:0007669"/>
    <property type="project" value="UniProtKB-SubCell"/>
</dbReference>
<comment type="function">
    <text evidence="5">Transcription factor that acts by binding directly to the RNA polymerase (RNAP). Required for negative regulation of rRNA expression and positive regulation of several amino acid biosynthesis promoters. Also required for regulation of fis expression.</text>
</comment>
<sequence length="162" mass="19048">MNSSAALDNGITKDDGRYALPSTTQITLPKGYHPSSDKSEEYMSPRQLAYFRNKLREWRNQLVEESRQTMENLRDEVRDVGDEAERATRETENSLELRTRDRYRKLISKIDKALRRIEEGRYGYCEETDEEIGVERLDARPIATLSLDAQERYEHKRKQMGD</sequence>
<gene>
    <name evidence="5 10" type="primary">dksA</name>
    <name evidence="10" type="ORF">DVJ77_03480</name>
</gene>
<dbReference type="NCBIfam" id="TIGR02420">
    <property type="entry name" value="dksA"/>
    <property type="match status" value="1"/>
</dbReference>
<evidence type="ECO:0000256" key="4">
    <source>
        <dbReference type="ARBA" id="ARBA00022833"/>
    </source>
</evidence>
<evidence type="ECO:0000259" key="9">
    <source>
        <dbReference type="Pfam" id="PF21157"/>
    </source>
</evidence>
<dbReference type="PANTHER" id="PTHR33823">
    <property type="entry name" value="RNA POLYMERASE-BINDING TRANSCRIPTION FACTOR DKSA-RELATED"/>
    <property type="match status" value="1"/>
</dbReference>
<dbReference type="SUPFAM" id="SSF57716">
    <property type="entry name" value="Glucocorticoid receptor-like (DNA-binding domain)"/>
    <property type="match status" value="1"/>
</dbReference>
<keyword evidence="1 5" id="KW-0963">Cytoplasm</keyword>
<dbReference type="InterPro" id="IPR037187">
    <property type="entry name" value="DnaK_N"/>
</dbReference>
<name>A0A369UUS6_9GAMM</name>
<feature type="coiled-coil region" evidence="5">
    <location>
        <begin position="63"/>
        <end position="90"/>
    </location>
</feature>
<dbReference type="EMBL" id="QQAH01000001">
    <property type="protein sequence ID" value="RDD83775.1"/>
    <property type="molecule type" value="Genomic_DNA"/>
</dbReference>
<dbReference type="Proteomes" id="UP000253782">
    <property type="component" value="Unassembled WGS sequence"/>
</dbReference>
<evidence type="ECO:0000313" key="11">
    <source>
        <dbReference type="Proteomes" id="UP000253782"/>
    </source>
</evidence>
<evidence type="ECO:0000313" key="10">
    <source>
        <dbReference type="EMBL" id="RDD83775.1"/>
    </source>
</evidence>
<keyword evidence="5" id="KW-0175">Coiled coil</keyword>
<dbReference type="PROSITE" id="PS01102">
    <property type="entry name" value="ZF_DKSA_1"/>
    <property type="match status" value="1"/>
</dbReference>
<feature type="domain" description="DnaK suppressor protein DksA N-terminal" evidence="9">
    <location>
        <begin position="47"/>
        <end position="117"/>
    </location>
</feature>
<feature type="zinc finger region" description="dksA C4-type" evidence="6">
    <location>
        <begin position="125"/>
        <end position="149"/>
    </location>
</feature>
<evidence type="ECO:0000256" key="7">
    <source>
        <dbReference type="SAM" id="MobiDB-lite"/>
    </source>
</evidence>
<comment type="subunit">
    <text evidence="5">Interacts directly with the RNA polymerase.</text>
</comment>
<dbReference type="OrthoDB" id="9803742at2"/>
<evidence type="ECO:0000256" key="1">
    <source>
        <dbReference type="ARBA" id="ARBA00022490"/>
    </source>
</evidence>
<organism evidence="10 11">
    <name type="scientific">Dyella tabacisoli</name>
    <dbReference type="NCBI Taxonomy" id="2282381"/>
    <lineage>
        <taxon>Bacteria</taxon>
        <taxon>Pseudomonadati</taxon>
        <taxon>Pseudomonadota</taxon>
        <taxon>Gammaproteobacteria</taxon>
        <taxon>Lysobacterales</taxon>
        <taxon>Rhodanobacteraceae</taxon>
        <taxon>Dyella</taxon>
    </lineage>
</organism>
<evidence type="ECO:0000256" key="3">
    <source>
        <dbReference type="ARBA" id="ARBA00022771"/>
    </source>
</evidence>
<protein>
    <recommendedName>
        <fullName evidence="5">RNA polymerase-binding transcription factor DksA</fullName>
    </recommendedName>
</protein>
<reference evidence="10 11" key="1">
    <citation type="submission" date="2018-07" db="EMBL/GenBank/DDBJ databases">
        <title>Dyella tabacisoli L4-6T, whole genome shotgun sequence.</title>
        <authorList>
            <person name="Zhou X.-K."/>
            <person name="Li W.-J."/>
            <person name="Duan Y.-Q."/>
        </authorList>
    </citation>
    <scope>NUCLEOTIDE SEQUENCE [LARGE SCALE GENOMIC DNA]</scope>
    <source>
        <strain evidence="10 11">L4-6</strain>
    </source>
</reference>